<accession>A0ABN9QF17</accession>
<evidence type="ECO:0000313" key="2">
    <source>
        <dbReference type="EMBL" id="CAK0804537.1"/>
    </source>
</evidence>
<feature type="region of interest" description="Disordered" evidence="1">
    <location>
        <begin position="57"/>
        <end position="77"/>
    </location>
</feature>
<feature type="compositionally biased region" description="Gly residues" evidence="1">
    <location>
        <begin position="59"/>
        <end position="71"/>
    </location>
</feature>
<sequence length="130" mass="12869">APAAAESPVWGFCLRAWLQAGELPPSARGGAAAAARPGFTKLRCAAVMERALERDGILEGQGSGGGAGGAEGAAAPLRPSRSQLASLAGLVKRGEWPLAVESGGSFEVLAASVNLRLARVLALLAAAPGG</sequence>
<gene>
    <name evidence="2" type="ORF">PCOR1329_LOCUS11301</name>
</gene>
<organism evidence="2 3">
    <name type="scientific">Prorocentrum cordatum</name>
    <dbReference type="NCBI Taxonomy" id="2364126"/>
    <lineage>
        <taxon>Eukaryota</taxon>
        <taxon>Sar</taxon>
        <taxon>Alveolata</taxon>
        <taxon>Dinophyceae</taxon>
        <taxon>Prorocentrales</taxon>
        <taxon>Prorocentraceae</taxon>
        <taxon>Prorocentrum</taxon>
    </lineage>
</organism>
<comment type="caution">
    <text evidence="2">The sequence shown here is derived from an EMBL/GenBank/DDBJ whole genome shotgun (WGS) entry which is preliminary data.</text>
</comment>
<dbReference type="EMBL" id="CAUYUJ010003256">
    <property type="protein sequence ID" value="CAK0804537.1"/>
    <property type="molecule type" value="Genomic_DNA"/>
</dbReference>
<feature type="non-terminal residue" evidence="2">
    <location>
        <position position="130"/>
    </location>
</feature>
<name>A0ABN9QF17_9DINO</name>
<feature type="non-terminal residue" evidence="2">
    <location>
        <position position="1"/>
    </location>
</feature>
<evidence type="ECO:0000313" key="3">
    <source>
        <dbReference type="Proteomes" id="UP001189429"/>
    </source>
</evidence>
<proteinExistence type="predicted"/>
<dbReference type="Proteomes" id="UP001189429">
    <property type="component" value="Unassembled WGS sequence"/>
</dbReference>
<evidence type="ECO:0000256" key="1">
    <source>
        <dbReference type="SAM" id="MobiDB-lite"/>
    </source>
</evidence>
<reference evidence="2" key="1">
    <citation type="submission" date="2023-10" db="EMBL/GenBank/DDBJ databases">
        <authorList>
            <person name="Chen Y."/>
            <person name="Shah S."/>
            <person name="Dougan E. K."/>
            <person name="Thang M."/>
            <person name="Chan C."/>
        </authorList>
    </citation>
    <scope>NUCLEOTIDE SEQUENCE [LARGE SCALE GENOMIC DNA]</scope>
</reference>
<keyword evidence="3" id="KW-1185">Reference proteome</keyword>
<protein>
    <submittedName>
        <fullName evidence="2">Uncharacterized protein</fullName>
    </submittedName>
</protein>